<accession>A0A3E2BPI2</accession>
<protein>
    <recommendedName>
        <fullName evidence="1">Zinc-ribbon 15 domain-containing protein</fullName>
    </recommendedName>
</protein>
<reference evidence="2 3" key="1">
    <citation type="submission" date="2018-08" db="EMBL/GenBank/DDBJ databases">
        <title>Genome analysis of the thermophilic bacterium of the candidate phylum Aminicenantes from deep subsurface aquifer revealed its physiology and ecological role.</title>
        <authorList>
            <person name="Kadnikov V.V."/>
            <person name="Mardanov A.V."/>
            <person name="Beletsky A.V."/>
            <person name="Karnachuk O.V."/>
            <person name="Ravin N.V."/>
        </authorList>
    </citation>
    <scope>NUCLEOTIDE SEQUENCE [LARGE SCALE GENOMIC DNA]</scope>
    <source>
        <strain evidence="2">BY38</strain>
    </source>
</reference>
<dbReference type="EMBL" id="QUAH01000003">
    <property type="protein sequence ID" value="RFT16546.1"/>
    <property type="molecule type" value="Genomic_DNA"/>
</dbReference>
<name>A0A3E2BPI2_9BACT</name>
<dbReference type="Pfam" id="PF17032">
    <property type="entry name" value="Zn_ribbon_15"/>
    <property type="match status" value="1"/>
</dbReference>
<dbReference type="Proteomes" id="UP000257323">
    <property type="component" value="Unassembled WGS sequence"/>
</dbReference>
<proteinExistence type="predicted"/>
<sequence length="108" mass="12250">MFFFIGGISPRIKKLDELPGICPRCGLSTLFRVRIDHYLNLFFIPLFPVKKGRPVKLCENCGLEISEHDTRPHRPEGRDSKATGTCPACGRHLEPGFRFCPYCGRSLN</sequence>
<dbReference type="PANTHER" id="PTHR36718">
    <property type="entry name" value="OS05G0435400 PROTEIN"/>
    <property type="match status" value="1"/>
</dbReference>
<dbReference type="InterPro" id="IPR031493">
    <property type="entry name" value="Zinc_ribbon_15"/>
</dbReference>
<evidence type="ECO:0000259" key="1">
    <source>
        <dbReference type="Pfam" id="PF17032"/>
    </source>
</evidence>
<feature type="domain" description="Zinc-ribbon 15" evidence="1">
    <location>
        <begin position="21"/>
        <end position="104"/>
    </location>
</feature>
<evidence type="ECO:0000313" key="3">
    <source>
        <dbReference type="Proteomes" id="UP000257323"/>
    </source>
</evidence>
<dbReference type="PANTHER" id="PTHR36718:SF1">
    <property type="entry name" value="DOUBLE ZINC RIBBON PROTEIN MJ0416"/>
    <property type="match status" value="1"/>
</dbReference>
<dbReference type="AlphaFoldDB" id="A0A3E2BPI2"/>
<organism evidence="2 3">
    <name type="scientific">Candidatus Saccharicenans subterraneus</name>
    <dbReference type="NCBI Taxonomy" id="2508984"/>
    <lineage>
        <taxon>Bacteria</taxon>
        <taxon>Candidatus Aminicenantota</taxon>
        <taxon>Candidatus Aminicenantia</taxon>
        <taxon>Candidatus Aminicenantales</taxon>
        <taxon>Candidatus Saccharicenantaceae</taxon>
        <taxon>Candidatus Saccharicenans</taxon>
    </lineage>
</organism>
<evidence type="ECO:0000313" key="2">
    <source>
        <dbReference type="EMBL" id="RFT16546.1"/>
    </source>
</evidence>
<gene>
    <name evidence="2" type="ORF">OP8BY_1724</name>
</gene>
<comment type="caution">
    <text evidence="2">The sequence shown here is derived from an EMBL/GenBank/DDBJ whole genome shotgun (WGS) entry which is preliminary data.</text>
</comment>
<dbReference type="InterPro" id="IPR053281">
    <property type="entry name" value="Double_zinc_ribbon"/>
</dbReference>